<evidence type="ECO:0000256" key="4">
    <source>
        <dbReference type="ARBA" id="ARBA00022722"/>
    </source>
</evidence>
<dbReference type="PANTHER" id="PTHR10642:SF26">
    <property type="entry name" value="RIBONUCLEASE H1"/>
    <property type="match status" value="1"/>
</dbReference>
<evidence type="ECO:0000256" key="1">
    <source>
        <dbReference type="ARBA" id="ARBA00000077"/>
    </source>
</evidence>
<keyword evidence="7" id="KW-0378">Hydrolase</keyword>
<keyword evidence="6" id="KW-0255">Endonuclease</keyword>
<dbReference type="InterPro" id="IPR002156">
    <property type="entry name" value="RNaseH_domain"/>
</dbReference>
<comment type="similarity">
    <text evidence="2">Belongs to the RNase H family.</text>
</comment>
<dbReference type="Gene3D" id="3.30.420.10">
    <property type="entry name" value="Ribonuclease H-like superfamily/Ribonuclease H"/>
    <property type="match status" value="2"/>
</dbReference>
<dbReference type="GO" id="GO:0003676">
    <property type="term" value="F:nucleic acid binding"/>
    <property type="evidence" value="ECO:0007669"/>
    <property type="project" value="InterPro"/>
</dbReference>
<dbReference type="InterPro" id="IPR012337">
    <property type="entry name" value="RNaseH-like_sf"/>
</dbReference>
<feature type="compositionally biased region" description="Low complexity" evidence="8">
    <location>
        <begin position="171"/>
        <end position="195"/>
    </location>
</feature>
<feature type="compositionally biased region" description="Basic and acidic residues" evidence="8">
    <location>
        <begin position="245"/>
        <end position="261"/>
    </location>
</feature>
<dbReference type="InterPro" id="IPR050092">
    <property type="entry name" value="RNase_H"/>
</dbReference>
<reference evidence="10" key="2">
    <citation type="submission" date="2011-03" db="EMBL/GenBank/DDBJ databases">
        <title>Comparative genomics and transcriptomics of Neospora caninum and Toxoplasma gondii.</title>
        <authorList>
            <person name="Reid A.J."/>
            <person name="Sohal A."/>
            <person name="Harris D."/>
            <person name="Quail M."/>
            <person name="Sanders M."/>
            <person name="Berriman M."/>
            <person name="Wastling J.M."/>
            <person name="Pain A."/>
        </authorList>
    </citation>
    <scope>NUCLEOTIDE SEQUENCE</scope>
    <source>
        <strain evidence="10">Liverpool</strain>
    </source>
</reference>
<evidence type="ECO:0000256" key="8">
    <source>
        <dbReference type="SAM" id="MobiDB-lite"/>
    </source>
</evidence>
<gene>
    <name evidence="11" type="ORF">BN1204_012550</name>
    <name evidence="10" type="ORF">NCLIV_012550</name>
</gene>
<feature type="compositionally biased region" description="Basic and acidic residues" evidence="8">
    <location>
        <begin position="297"/>
        <end position="308"/>
    </location>
</feature>
<feature type="region of interest" description="Disordered" evidence="8">
    <location>
        <begin position="292"/>
        <end position="436"/>
    </location>
</feature>
<dbReference type="Pfam" id="PF00075">
    <property type="entry name" value="RNase_H"/>
    <property type="match status" value="2"/>
</dbReference>
<accession>F0VCU2</accession>
<protein>
    <recommendedName>
        <fullName evidence="3">ribonuclease H</fullName>
        <ecNumber evidence="3">3.1.26.4</ecNumber>
    </recommendedName>
</protein>
<dbReference type="OMA" id="AWKANGW"/>
<evidence type="ECO:0000313" key="11">
    <source>
        <dbReference type="EMBL" id="CEL65406.1"/>
    </source>
</evidence>
<sequence>MGREKGGPRTLANEGRTISGGGADASPCFYAIKSGPATRIITTSREDAQTLFTLFLNAGRSASAGENAPLATQPRQERGAVAAEEGRVSPSCSGREERDTKHQGVPLVADANIDTRGEGAPSREPTGRLEGQSETRFPPRLSPCEVRTPGAPSRPALSPAPLVFSQCASRPSSDAVAPSALSSASPLRPPLSSTACGEPSTQATHAGDACGARPGPADEIASGRGVDEATKPPGSAEALGATEGNKLKEGQRNGARGEDVRATPGGASFSWEIVRKASLCEALHWVAASFAADASEGEGREPGEREQPGETGGPARRADGDRKAPRAFAERRAATSGKLDEAPHARSAFLASGDVSSFPETGAQRGRRGGTLASQGGLSRKKRKLWTGLDDRPGALSISPEPHAGLRDVKEEARRPESSPSSAKTGDAASPADAASEERIVYIYTDGACRANGRGRQAKGGVGVFFGDGDPRNVSRRLAGQPQTNQRAELHAILDALLLLQAWEEGGRGFWSREPSDAARSPRPGLDLRPAGRGADQTPSPPLPGKALSPGSALTRNGSPSVSVQGGSGGQLASGGPPAASPEASLERGPSPSLEQRDSLFFAMDDPIDVRICTDSVYAVRCVTEWVSAWKANGWRTSAGTEVRNRDLIVKIHELLESRKRGSARFSVPRNATLQLQSPEGEQETGGNAESGLAQAWGGRGTVEFMLVRGHSGNYGNEKADELACQGATLPSEGEDENAG</sequence>
<feature type="region of interest" description="Disordered" evidence="8">
    <location>
        <begin position="1"/>
        <end position="25"/>
    </location>
</feature>
<dbReference type="EMBL" id="LN714479">
    <property type="protein sequence ID" value="CEL65406.1"/>
    <property type="molecule type" value="Genomic_DNA"/>
</dbReference>
<dbReference type="InterPro" id="IPR036397">
    <property type="entry name" value="RNaseH_sf"/>
</dbReference>
<feature type="compositionally biased region" description="Low complexity" evidence="8">
    <location>
        <begin position="149"/>
        <end position="162"/>
    </location>
</feature>
<feature type="compositionally biased region" description="Basic and acidic residues" evidence="8">
    <location>
        <begin position="404"/>
        <end position="417"/>
    </location>
</feature>
<reference evidence="12" key="3">
    <citation type="journal article" date="2012" name="PLoS Pathog.">
        <title>Comparative genomics of the apicomplexan parasites Toxoplasma gondii and Neospora caninum: Coccidia differing in host range and transmission strategy.</title>
        <authorList>
            <person name="Reid A.J."/>
            <person name="Vermont S.J."/>
            <person name="Cotton J.A."/>
            <person name="Harris D."/>
            <person name="Hill-Cawthorne G.A."/>
            <person name="Konen-Waisman S."/>
            <person name="Latham S.M."/>
            <person name="Mourier T."/>
            <person name="Norton R."/>
            <person name="Quail M.A."/>
            <person name="Sanders M."/>
            <person name="Shanmugam D."/>
            <person name="Sohal A."/>
            <person name="Wasmuth J.D."/>
            <person name="Brunk B."/>
            <person name="Grigg M.E."/>
            <person name="Howard J.C."/>
            <person name="Parkinson J."/>
            <person name="Roos D.S."/>
            <person name="Trees A.J."/>
            <person name="Berriman M."/>
            <person name="Pain A."/>
            <person name="Wastling J.M."/>
        </authorList>
    </citation>
    <scope>NUCLEOTIDE SEQUENCE [LARGE SCALE GENOMIC DNA]</scope>
    <source>
        <strain evidence="12">Liverpool</strain>
    </source>
</reference>
<comment type="catalytic activity">
    <reaction evidence="1">
        <text>Endonucleolytic cleavage to 5'-phosphomonoester.</text>
        <dbReference type="EC" id="3.1.26.4"/>
    </reaction>
</comment>
<evidence type="ECO:0000256" key="3">
    <source>
        <dbReference type="ARBA" id="ARBA00012180"/>
    </source>
</evidence>
<evidence type="ECO:0000256" key="2">
    <source>
        <dbReference type="ARBA" id="ARBA00005300"/>
    </source>
</evidence>
<feature type="region of interest" description="Disordered" evidence="8">
    <location>
        <begin position="510"/>
        <end position="593"/>
    </location>
</feature>
<evidence type="ECO:0000259" key="9">
    <source>
        <dbReference type="PROSITE" id="PS50879"/>
    </source>
</evidence>
<dbReference type="GO" id="GO:0043137">
    <property type="term" value="P:DNA replication, removal of RNA primer"/>
    <property type="evidence" value="ECO:0007669"/>
    <property type="project" value="TreeGrafter"/>
</dbReference>
<dbReference type="PANTHER" id="PTHR10642">
    <property type="entry name" value="RIBONUCLEASE H1"/>
    <property type="match status" value="1"/>
</dbReference>
<organism evidence="10 12">
    <name type="scientific">Neospora caninum (strain Liverpool)</name>
    <dbReference type="NCBI Taxonomy" id="572307"/>
    <lineage>
        <taxon>Eukaryota</taxon>
        <taxon>Sar</taxon>
        <taxon>Alveolata</taxon>
        <taxon>Apicomplexa</taxon>
        <taxon>Conoidasida</taxon>
        <taxon>Coccidia</taxon>
        <taxon>Eucoccidiorida</taxon>
        <taxon>Eimeriorina</taxon>
        <taxon>Sarcocystidae</taxon>
        <taxon>Neospora</taxon>
    </lineage>
</organism>
<evidence type="ECO:0000256" key="5">
    <source>
        <dbReference type="ARBA" id="ARBA00022723"/>
    </source>
</evidence>
<keyword evidence="4" id="KW-0540">Nuclease</keyword>
<evidence type="ECO:0000256" key="7">
    <source>
        <dbReference type="ARBA" id="ARBA00022801"/>
    </source>
</evidence>
<dbReference type="EC" id="3.1.26.4" evidence="3"/>
<dbReference type="GeneID" id="13440457"/>
<feature type="domain" description="RNase H type-1" evidence="9">
    <location>
        <begin position="437"/>
        <end position="729"/>
    </location>
</feature>
<evidence type="ECO:0000256" key="6">
    <source>
        <dbReference type="ARBA" id="ARBA00022759"/>
    </source>
</evidence>
<reference evidence="11" key="4">
    <citation type="journal article" date="2015" name="PLoS ONE">
        <title>Comprehensive Evaluation of Toxoplasma gondii VEG and Neospora caninum LIV Genomes with Tachyzoite Stage Transcriptome and Proteome Defines Novel Transcript Features.</title>
        <authorList>
            <person name="Ramaprasad A."/>
            <person name="Mourier T."/>
            <person name="Naeem R."/>
            <person name="Malas T.B."/>
            <person name="Moussa E."/>
            <person name="Panigrahi A."/>
            <person name="Vermont S.J."/>
            <person name="Otto T.D."/>
            <person name="Wastling J."/>
            <person name="Pain A."/>
        </authorList>
    </citation>
    <scope>NUCLEOTIDE SEQUENCE</scope>
    <source>
        <strain evidence="11">Liverpool</strain>
    </source>
</reference>
<dbReference type="PROSITE" id="PS50879">
    <property type="entry name" value="RNASE_H_1"/>
    <property type="match status" value="1"/>
</dbReference>
<evidence type="ECO:0000313" key="10">
    <source>
        <dbReference type="EMBL" id="CBZ51457.1"/>
    </source>
</evidence>
<dbReference type="VEuPathDB" id="ToxoDB:NCLIV_012550"/>
<feature type="compositionally biased region" description="Low complexity" evidence="8">
    <location>
        <begin position="418"/>
        <end position="434"/>
    </location>
</feature>
<name>F0VCU2_NEOCL</name>
<dbReference type="RefSeq" id="XP_003881490.1">
    <property type="nucleotide sequence ID" value="XM_003881441.1"/>
</dbReference>
<dbReference type="eggNOG" id="KOG3752">
    <property type="taxonomic scope" value="Eukaryota"/>
</dbReference>
<keyword evidence="5" id="KW-0479">Metal-binding</keyword>
<dbReference type="OrthoDB" id="245563at2759"/>
<dbReference type="AlphaFoldDB" id="F0VCU2"/>
<feature type="compositionally biased region" description="Basic and acidic residues" evidence="8">
    <location>
        <begin position="316"/>
        <end position="344"/>
    </location>
</feature>
<reference evidence="10" key="1">
    <citation type="submission" date="2011-02" db="EMBL/GenBank/DDBJ databases">
        <authorList>
            <person name="Aslett M."/>
        </authorList>
    </citation>
    <scope>NUCLEOTIDE SEQUENCE</scope>
    <source>
        <strain evidence="10">Liverpool</strain>
    </source>
</reference>
<evidence type="ECO:0000313" key="12">
    <source>
        <dbReference type="Proteomes" id="UP000007494"/>
    </source>
</evidence>
<dbReference type="EMBL" id="FR823386">
    <property type="protein sequence ID" value="CBZ51457.1"/>
    <property type="molecule type" value="Genomic_DNA"/>
</dbReference>
<keyword evidence="12" id="KW-1185">Reference proteome</keyword>
<dbReference type="InParanoid" id="F0VCU2"/>
<dbReference type="SUPFAM" id="SSF53098">
    <property type="entry name" value="Ribonuclease H-like"/>
    <property type="match status" value="2"/>
</dbReference>
<proteinExistence type="inferred from homology"/>
<feature type="region of interest" description="Disordered" evidence="8">
    <location>
        <begin position="64"/>
        <end position="267"/>
    </location>
</feature>
<feature type="compositionally biased region" description="Low complexity" evidence="8">
    <location>
        <begin position="574"/>
        <end position="584"/>
    </location>
</feature>
<dbReference type="GO" id="GO:0046872">
    <property type="term" value="F:metal ion binding"/>
    <property type="evidence" value="ECO:0007669"/>
    <property type="project" value="UniProtKB-KW"/>
</dbReference>
<dbReference type="GO" id="GO:0004523">
    <property type="term" value="F:RNA-DNA hybrid ribonuclease activity"/>
    <property type="evidence" value="ECO:0007669"/>
    <property type="project" value="UniProtKB-EC"/>
</dbReference>
<dbReference type="CDD" id="cd09280">
    <property type="entry name" value="RNase_HI_eukaryote_like"/>
    <property type="match status" value="1"/>
</dbReference>
<dbReference type="Proteomes" id="UP000007494">
    <property type="component" value="Chromosome V"/>
</dbReference>